<accession>A0A7D9JFT5</accession>
<evidence type="ECO:0000313" key="3">
    <source>
        <dbReference type="Proteomes" id="UP001152795"/>
    </source>
</evidence>
<dbReference type="PANTHER" id="PTHR47399:SF1">
    <property type="entry name" value="TRANSMEMBRANE PROTEIN 121B"/>
    <property type="match status" value="1"/>
</dbReference>
<dbReference type="AlphaFoldDB" id="A0A7D9JFT5"/>
<dbReference type="OrthoDB" id="5963274at2759"/>
<dbReference type="Proteomes" id="UP001152795">
    <property type="component" value="Unassembled WGS sequence"/>
</dbReference>
<evidence type="ECO:0000313" key="2">
    <source>
        <dbReference type="EMBL" id="CAB4028044.1"/>
    </source>
</evidence>
<dbReference type="InterPro" id="IPR032776">
    <property type="entry name" value="CECR6/TMEM121"/>
</dbReference>
<dbReference type="InterPro" id="IPR026624">
    <property type="entry name" value="CECR6"/>
</dbReference>
<comment type="similarity">
    <text evidence="1">Belongs to the TMEM121 family.</text>
</comment>
<sequence>MSQRPDLAPFGWLLASVMYFVQSWVLMKFLLEHTGNSLYYWTAIGLCLLLGFVVLAVACDLKGCARKDEEVSKVWAIWLTYIFIFTISVALIFSQVAEKLEQSHWLSPNVLKSVLCITPALLVLVPQLTISRSHRKSVLSLSVFAALNIFDGIEMLEIVLMQNERKDFNLGDNLEIAIIVLVCLSFIVTSVGLTRNKFVSRGKIVLRDDEHAVCCTLLEILFTNLSFLVLRIIVWVDCGYEASIFIAKNLISLGIGVVEFGIVGNC</sequence>
<comment type="caution">
    <text evidence="2">The sequence shown here is derived from an EMBL/GenBank/DDBJ whole genome shotgun (WGS) entry which is preliminary data.</text>
</comment>
<name>A0A7D9JFT5_PARCT</name>
<dbReference type="EMBL" id="CACRXK020015205">
    <property type="protein sequence ID" value="CAB4028044.1"/>
    <property type="molecule type" value="Genomic_DNA"/>
</dbReference>
<evidence type="ECO:0000256" key="1">
    <source>
        <dbReference type="ARBA" id="ARBA00007711"/>
    </source>
</evidence>
<reference evidence="2" key="1">
    <citation type="submission" date="2020-04" db="EMBL/GenBank/DDBJ databases">
        <authorList>
            <person name="Alioto T."/>
            <person name="Alioto T."/>
            <person name="Gomez Garrido J."/>
        </authorList>
    </citation>
    <scope>NUCLEOTIDE SEQUENCE</scope>
    <source>
        <strain evidence="2">A484AB</strain>
    </source>
</reference>
<gene>
    <name evidence="2" type="ORF">PACLA_8A023362</name>
</gene>
<organism evidence="2 3">
    <name type="scientific">Paramuricea clavata</name>
    <name type="common">Red gorgonian</name>
    <name type="synonym">Violescent sea-whip</name>
    <dbReference type="NCBI Taxonomy" id="317549"/>
    <lineage>
        <taxon>Eukaryota</taxon>
        <taxon>Metazoa</taxon>
        <taxon>Cnidaria</taxon>
        <taxon>Anthozoa</taxon>
        <taxon>Octocorallia</taxon>
        <taxon>Malacalcyonacea</taxon>
        <taxon>Plexauridae</taxon>
        <taxon>Paramuricea</taxon>
    </lineage>
</organism>
<proteinExistence type="inferred from homology"/>
<dbReference type="PANTHER" id="PTHR47399">
    <property type="entry name" value="TRANSMEMBRANE PROTEIN 121B"/>
    <property type="match status" value="1"/>
</dbReference>
<protein>
    <submittedName>
        <fullName evidence="2">Uncharacterized protein</fullName>
    </submittedName>
</protein>
<keyword evidence="3" id="KW-1185">Reference proteome</keyword>
<dbReference type="Pfam" id="PF14997">
    <property type="entry name" value="CECR6_TMEM121"/>
    <property type="match status" value="1"/>
</dbReference>